<dbReference type="SUPFAM" id="SSF58014">
    <property type="entry name" value="Coiled-coil domain of nucleotide exchange factor GrpE"/>
    <property type="match status" value="1"/>
</dbReference>
<dbReference type="Proteomes" id="UP000064514">
    <property type="component" value="Unassembled WGS sequence"/>
</dbReference>
<keyword evidence="3" id="KW-0346">Stress response</keyword>
<dbReference type="GO" id="GO:0000774">
    <property type="term" value="F:adenyl-nucleotide exchange factor activity"/>
    <property type="evidence" value="ECO:0007669"/>
    <property type="project" value="InterPro"/>
</dbReference>
<dbReference type="PRINTS" id="PR00773">
    <property type="entry name" value="GRPEPROTEIN"/>
</dbReference>
<dbReference type="STRING" id="709323.GCA_001047135_00133"/>
<name>A0A3F3H5W9_9LACO</name>
<protein>
    <recommendedName>
        <fullName evidence="3">Protein GrpE</fullName>
    </recommendedName>
    <alternativeName>
        <fullName evidence="3">HSP-70 cofactor</fullName>
    </alternativeName>
</protein>
<organism evidence="6">
    <name type="scientific">Fructobacillus tropaeoli</name>
    <dbReference type="NCBI Taxonomy" id="709323"/>
    <lineage>
        <taxon>Bacteria</taxon>
        <taxon>Bacillati</taxon>
        <taxon>Bacillota</taxon>
        <taxon>Bacilli</taxon>
        <taxon>Lactobacillales</taxon>
        <taxon>Lactobacillaceae</taxon>
        <taxon>Fructobacillus</taxon>
    </lineage>
</organism>
<dbReference type="InterPro" id="IPR000740">
    <property type="entry name" value="GrpE"/>
</dbReference>
<dbReference type="CDD" id="cd00446">
    <property type="entry name" value="GrpE"/>
    <property type="match status" value="1"/>
</dbReference>
<reference evidence="6" key="1">
    <citation type="journal article" date="2015" name="BMC Genomics">
        <title>Comparative genomics of Fructobacillus spp. and Leuconostoc spp. reveals niche-specific evolution of Fructobacillus spp.</title>
        <authorList>
            <person name="Endo A."/>
            <person name="Tanizawa Y."/>
            <person name="Tanaka N."/>
            <person name="Maeno S."/>
            <person name="Kumar H."/>
            <person name="Shiwa Y."/>
            <person name="Okada S."/>
            <person name="Yoshikawa H."/>
            <person name="Dicks L."/>
            <person name="Nakagawa J."/>
            <person name="Arita M."/>
        </authorList>
    </citation>
    <scope>NUCLEOTIDE SEQUENCE [LARGE SCALE GENOMIC DNA]</scope>
    <source>
        <strain evidence="6">F214-1</strain>
    </source>
</reference>
<dbReference type="NCBIfam" id="NF010738">
    <property type="entry name" value="PRK14140.1"/>
    <property type="match status" value="1"/>
</dbReference>
<feature type="compositionally biased region" description="Basic and acidic residues" evidence="5">
    <location>
        <begin position="1"/>
        <end position="14"/>
    </location>
</feature>
<evidence type="ECO:0000256" key="4">
    <source>
        <dbReference type="RuleBase" id="RU004478"/>
    </source>
</evidence>
<keyword evidence="3" id="KW-0963">Cytoplasm</keyword>
<dbReference type="AlphaFoldDB" id="A0A3F3H5W9"/>
<dbReference type="GO" id="GO:0042803">
    <property type="term" value="F:protein homodimerization activity"/>
    <property type="evidence" value="ECO:0007669"/>
    <property type="project" value="InterPro"/>
</dbReference>
<feature type="region of interest" description="Disordered" evidence="5">
    <location>
        <begin position="1"/>
        <end position="53"/>
    </location>
</feature>
<dbReference type="GO" id="GO:0051087">
    <property type="term" value="F:protein-folding chaperone binding"/>
    <property type="evidence" value="ECO:0007669"/>
    <property type="project" value="InterPro"/>
</dbReference>
<comment type="similarity">
    <text evidence="1 3 4">Belongs to the GrpE family.</text>
</comment>
<dbReference type="GO" id="GO:0005737">
    <property type="term" value="C:cytoplasm"/>
    <property type="evidence" value="ECO:0007669"/>
    <property type="project" value="UniProtKB-SubCell"/>
</dbReference>
<dbReference type="HAMAP" id="MF_01151">
    <property type="entry name" value="GrpE"/>
    <property type="match status" value="1"/>
</dbReference>
<evidence type="ECO:0000313" key="6">
    <source>
        <dbReference type="EMBL" id="GAP03588.1"/>
    </source>
</evidence>
<comment type="subunit">
    <text evidence="3">Homodimer.</text>
</comment>
<dbReference type="InterPro" id="IPR009012">
    <property type="entry name" value="GrpE_head"/>
</dbReference>
<evidence type="ECO:0000256" key="3">
    <source>
        <dbReference type="HAMAP-Rule" id="MF_01151"/>
    </source>
</evidence>
<dbReference type="EMBL" id="DF968078">
    <property type="protein sequence ID" value="GAP03588.1"/>
    <property type="molecule type" value="Genomic_DNA"/>
</dbReference>
<comment type="function">
    <text evidence="3">Participates actively in the response to hyperosmotic and heat shock by preventing the aggregation of stress-denatured proteins, in association with DnaK and GrpE. It is the nucleotide exchange factor for DnaK and may function as a thermosensor. Unfolded proteins bind initially to DnaJ; upon interaction with the DnaJ-bound protein, DnaK hydrolyzes its bound ATP, resulting in the formation of a stable complex. GrpE releases ADP from DnaK; ATP binding to DnaK triggers the release of the substrate protein, thus completing the reaction cycle. Several rounds of ATP-dependent interactions between DnaJ, DnaK and GrpE are required for fully efficient folding.</text>
</comment>
<proteinExistence type="inferred from homology"/>
<sequence>MAKSEDEKDLKQADIEEETEAKEFADADQTQEEAKDKSEETQAESVEEPAVDPLADLQAALEKKEDELLRAQAEIQNIQSRNAREIQNIRKYDGQKLAEAILPVVDNLERALAVEVGDDDQVAQIHKGVEITLKTLKQALTTNGIQEVGQVGDDFDPNTMQGVQSVPAEGKIKADQVATVLQKGYVLQDRVIRPVMVAVAQ</sequence>
<dbReference type="PANTHER" id="PTHR21237:SF23">
    <property type="entry name" value="GRPE PROTEIN HOMOLOG, MITOCHONDRIAL"/>
    <property type="match status" value="1"/>
</dbReference>
<accession>A0A3F3H5W9</accession>
<dbReference type="InterPro" id="IPR013805">
    <property type="entry name" value="GrpE_CC"/>
</dbReference>
<dbReference type="GO" id="GO:0051082">
    <property type="term" value="F:unfolded protein binding"/>
    <property type="evidence" value="ECO:0007669"/>
    <property type="project" value="TreeGrafter"/>
</dbReference>
<dbReference type="GO" id="GO:0006457">
    <property type="term" value="P:protein folding"/>
    <property type="evidence" value="ECO:0007669"/>
    <property type="project" value="InterPro"/>
</dbReference>
<dbReference type="Pfam" id="PF01025">
    <property type="entry name" value="GrpE"/>
    <property type="match status" value="1"/>
</dbReference>
<dbReference type="SUPFAM" id="SSF51064">
    <property type="entry name" value="Head domain of nucleotide exchange factor GrpE"/>
    <property type="match status" value="1"/>
</dbReference>
<dbReference type="NCBIfam" id="NF010759">
    <property type="entry name" value="PRK14162.1"/>
    <property type="match status" value="1"/>
</dbReference>
<evidence type="ECO:0000256" key="1">
    <source>
        <dbReference type="ARBA" id="ARBA00009054"/>
    </source>
</evidence>
<evidence type="ECO:0000256" key="2">
    <source>
        <dbReference type="ARBA" id="ARBA00023186"/>
    </source>
</evidence>
<gene>
    <name evidence="3" type="primary">grpE</name>
    <name evidence="6" type="ORF">FTRO_0011320</name>
</gene>
<keyword evidence="2 3" id="KW-0143">Chaperone</keyword>
<dbReference type="Gene3D" id="2.30.22.10">
    <property type="entry name" value="Head domain of nucleotide exchange factor GrpE"/>
    <property type="match status" value="1"/>
</dbReference>
<dbReference type="PANTHER" id="PTHR21237">
    <property type="entry name" value="GRPE PROTEIN"/>
    <property type="match status" value="1"/>
</dbReference>
<dbReference type="NCBIfam" id="NF010748">
    <property type="entry name" value="PRK14150.1"/>
    <property type="match status" value="1"/>
</dbReference>
<dbReference type="Gene3D" id="3.90.20.20">
    <property type="match status" value="1"/>
</dbReference>
<dbReference type="RefSeq" id="WP_059393112.1">
    <property type="nucleotide sequence ID" value="NZ_DF968078.1"/>
</dbReference>
<comment type="subcellular location">
    <subcellularLocation>
        <location evidence="3">Cytoplasm</location>
    </subcellularLocation>
</comment>
<evidence type="ECO:0000256" key="5">
    <source>
        <dbReference type="SAM" id="MobiDB-lite"/>
    </source>
</evidence>
<feature type="compositionally biased region" description="Acidic residues" evidence="5">
    <location>
        <begin position="41"/>
        <end position="50"/>
    </location>
</feature>